<dbReference type="EMBL" id="MEXR01000007">
    <property type="protein sequence ID" value="OGD10394.1"/>
    <property type="molecule type" value="Genomic_DNA"/>
</dbReference>
<dbReference type="STRING" id="1797263.A2397_03925"/>
<gene>
    <name evidence="1" type="ORF">A2397_03925</name>
</gene>
<evidence type="ECO:0000313" key="1">
    <source>
        <dbReference type="EMBL" id="OGD10394.1"/>
    </source>
</evidence>
<evidence type="ECO:0008006" key="3">
    <source>
        <dbReference type="Google" id="ProtNLM"/>
    </source>
</evidence>
<name>A0A1F4ZY97_9BACT</name>
<organism evidence="1 2">
    <name type="scientific">Candidatus Amesbacteria bacterium RIFOXYB1_FULL_44_23</name>
    <dbReference type="NCBI Taxonomy" id="1797263"/>
    <lineage>
        <taxon>Bacteria</taxon>
        <taxon>Candidatus Amesiibacteriota</taxon>
    </lineage>
</organism>
<comment type="caution">
    <text evidence="1">The sequence shown here is derived from an EMBL/GenBank/DDBJ whole genome shotgun (WGS) entry which is preliminary data.</text>
</comment>
<dbReference type="PANTHER" id="PTHR11669:SF8">
    <property type="entry name" value="DNA POLYMERASE III SUBUNIT DELTA"/>
    <property type="match status" value="1"/>
</dbReference>
<dbReference type="Pfam" id="PF13177">
    <property type="entry name" value="DNA_pol3_delta2"/>
    <property type="match status" value="1"/>
</dbReference>
<proteinExistence type="predicted"/>
<dbReference type="Proteomes" id="UP000176424">
    <property type="component" value="Unassembled WGS sequence"/>
</dbReference>
<dbReference type="InterPro" id="IPR050238">
    <property type="entry name" value="DNA_Rep/Repair_Clamp_Loader"/>
</dbReference>
<dbReference type="AlphaFoldDB" id="A0A1F4ZY97"/>
<evidence type="ECO:0000313" key="2">
    <source>
        <dbReference type="Proteomes" id="UP000176424"/>
    </source>
</evidence>
<dbReference type="SUPFAM" id="SSF52540">
    <property type="entry name" value="P-loop containing nucleoside triphosphate hydrolases"/>
    <property type="match status" value="1"/>
</dbReference>
<dbReference type="GO" id="GO:0006261">
    <property type="term" value="P:DNA-templated DNA replication"/>
    <property type="evidence" value="ECO:0007669"/>
    <property type="project" value="TreeGrafter"/>
</dbReference>
<dbReference type="Gene3D" id="3.40.50.300">
    <property type="entry name" value="P-loop containing nucleotide triphosphate hydrolases"/>
    <property type="match status" value="1"/>
</dbReference>
<protein>
    <recommendedName>
        <fullName evidence="3">DNA polymerase III subunit delta</fullName>
    </recommendedName>
</protein>
<sequence>MHAFLVSQIPKDLPLSPDVYHLMPEKSIGIEEVRSLQAFLIRKPLQLPENIAIIHQAEKLTLPAQHALLKTLEEPPGNSRIYLVTSFPDQLLETIISRCQLEKNELKTDSDNHDAYPETLPEFITKLQKAEIGERLELIDSQNFTRDSALEFLSHLEYYLHQNLDLKISYQLIVDTRKYLKSNCSVRLSMDNFSLNL</sequence>
<accession>A0A1F4ZY97</accession>
<dbReference type="InterPro" id="IPR027417">
    <property type="entry name" value="P-loop_NTPase"/>
</dbReference>
<dbReference type="PANTHER" id="PTHR11669">
    <property type="entry name" value="REPLICATION FACTOR C / DNA POLYMERASE III GAMMA-TAU SUBUNIT"/>
    <property type="match status" value="1"/>
</dbReference>
<reference evidence="1 2" key="1">
    <citation type="journal article" date="2016" name="Nat. Commun.">
        <title>Thousands of microbial genomes shed light on interconnected biogeochemical processes in an aquifer system.</title>
        <authorList>
            <person name="Anantharaman K."/>
            <person name="Brown C.T."/>
            <person name="Hug L.A."/>
            <person name="Sharon I."/>
            <person name="Castelle C.J."/>
            <person name="Probst A.J."/>
            <person name="Thomas B.C."/>
            <person name="Singh A."/>
            <person name="Wilkins M.J."/>
            <person name="Karaoz U."/>
            <person name="Brodie E.L."/>
            <person name="Williams K.H."/>
            <person name="Hubbard S.S."/>
            <person name="Banfield J.F."/>
        </authorList>
    </citation>
    <scope>NUCLEOTIDE SEQUENCE [LARGE SCALE GENOMIC DNA]</scope>
</reference>